<dbReference type="OrthoDB" id="9793083at2"/>
<dbReference type="InterPro" id="IPR050266">
    <property type="entry name" value="AB_hydrolase_sf"/>
</dbReference>
<organism evidence="3 4">
    <name type="scientific">Acinetobacter bouvetii DSM 14964 = CIP 107468</name>
    <dbReference type="NCBI Taxonomy" id="1120925"/>
    <lineage>
        <taxon>Bacteria</taxon>
        <taxon>Pseudomonadati</taxon>
        <taxon>Pseudomonadota</taxon>
        <taxon>Gammaproteobacteria</taxon>
        <taxon>Moraxellales</taxon>
        <taxon>Moraxellaceae</taxon>
        <taxon>Acinetobacter</taxon>
    </lineage>
</organism>
<gene>
    <name evidence="3" type="ORF">F941_02543</name>
</gene>
<dbReference type="Proteomes" id="UP000018460">
    <property type="component" value="Unassembled WGS sequence"/>
</dbReference>
<sequence length="295" mass="32437">MPLFTFIQTSFSAILLMLSTALYAQEKSYFAISSDGVKISIYETGPSEGAAIIFIHGLLGSHLNWEKQRIDPQLKQYRLIRYDLRGHGNSDQPNSAAAYTDGALWADDLAAVIDASHAQKTVLVGWSLGGAVISNYFAKYTKANIRGAVFAGGVVELNTEQIPAHPAVYSGMAAENLQTHLDAERDFLQLCFYQQPDTVSFERLLSAAALANSTMQRSVPAISIPAEQGLNQPNLPMLFIYGQHDALVNAEASLQRAKHINPKIQSDIFYHSGHAPFWEESSLFDQRLAAFINTL</sequence>
<evidence type="ECO:0000313" key="4">
    <source>
        <dbReference type="Proteomes" id="UP000018460"/>
    </source>
</evidence>
<reference evidence="3 4" key="1">
    <citation type="submission" date="2013-02" db="EMBL/GenBank/DDBJ databases">
        <title>The Genome Sequence of Acinetobacter bouvetii CIP 107468.</title>
        <authorList>
            <consortium name="The Broad Institute Genome Sequencing Platform"/>
            <consortium name="The Broad Institute Genome Sequencing Center for Infectious Disease"/>
            <person name="Cerqueira G."/>
            <person name="Feldgarden M."/>
            <person name="Courvalin P."/>
            <person name="Perichon B."/>
            <person name="Grillot-Courvalin C."/>
            <person name="Clermont D."/>
            <person name="Rocha E."/>
            <person name="Yoon E.-J."/>
            <person name="Nemec A."/>
            <person name="Walker B."/>
            <person name="Young S.K."/>
            <person name="Zeng Q."/>
            <person name="Gargeya S."/>
            <person name="Fitzgerald M."/>
            <person name="Haas B."/>
            <person name="Abouelleil A."/>
            <person name="Alvarado L."/>
            <person name="Arachchi H.M."/>
            <person name="Berlin A.M."/>
            <person name="Chapman S.B."/>
            <person name="Dewar J."/>
            <person name="Goldberg J."/>
            <person name="Griggs A."/>
            <person name="Gujja S."/>
            <person name="Hansen M."/>
            <person name="Howarth C."/>
            <person name="Imamovic A."/>
            <person name="Larimer J."/>
            <person name="McCowan C."/>
            <person name="Murphy C."/>
            <person name="Neiman D."/>
            <person name="Pearson M."/>
            <person name="Priest M."/>
            <person name="Roberts A."/>
            <person name="Saif S."/>
            <person name="Shea T."/>
            <person name="Sisk P."/>
            <person name="Sykes S."/>
            <person name="Wortman J."/>
            <person name="Nusbaum C."/>
            <person name="Birren B."/>
        </authorList>
    </citation>
    <scope>NUCLEOTIDE SEQUENCE [LARGE SCALE GENOMIC DNA]</scope>
    <source>
        <strain evidence="3 4">CIP 107468</strain>
    </source>
</reference>
<name>N9DNT6_9GAMM</name>
<dbReference type="GO" id="GO:0016020">
    <property type="term" value="C:membrane"/>
    <property type="evidence" value="ECO:0007669"/>
    <property type="project" value="TreeGrafter"/>
</dbReference>
<protein>
    <recommendedName>
        <fullName evidence="2">AB hydrolase-1 domain-containing protein</fullName>
    </recommendedName>
</protein>
<dbReference type="AlphaFoldDB" id="N9DNT6"/>
<accession>N9DNT6</accession>
<dbReference type="PRINTS" id="PR00111">
    <property type="entry name" value="ABHYDROLASE"/>
</dbReference>
<evidence type="ECO:0000313" key="3">
    <source>
        <dbReference type="EMBL" id="ENV82098.1"/>
    </source>
</evidence>
<dbReference type="PANTHER" id="PTHR43798:SF31">
    <property type="entry name" value="AB HYDROLASE SUPERFAMILY PROTEIN YCLE"/>
    <property type="match status" value="1"/>
</dbReference>
<evidence type="ECO:0000256" key="1">
    <source>
        <dbReference type="ARBA" id="ARBA00022801"/>
    </source>
</evidence>
<dbReference type="PANTHER" id="PTHR43798">
    <property type="entry name" value="MONOACYLGLYCEROL LIPASE"/>
    <property type="match status" value="1"/>
</dbReference>
<dbReference type="eggNOG" id="COG2267">
    <property type="taxonomic scope" value="Bacteria"/>
</dbReference>
<dbReference type="InterPro" id="IPR000073">
    <property type="entry name" value="AB_hydrolase_1"/>
</dbReference>
<keyword evidence="4" id="KW-1185">Reference proteome</keyword>
<evidence type="ECO:0000259" key="2">
    <source>
        <dbReference type="Pfam" id="PF00561"/>
    </source>
</evidence>
<keyword evidence="1" id="KW-0378">Hydrolase</keyword>
<comment type="caution">
    <text evidence="3">The sequence shown here is derived from an EMBL/GenBank/DDBJ whole genome shotgun (WGS) entry which is preliminary data.</text>
</comment>
<feature type="domain" description="AB hydrolase-1" evidence="2">
    <location>
        <begin position="51"/>
        <end position="280"/>
    </location>
</feature>
<dbReference type="PATRIC" id="fig|1120925.3.peg.2688"/>
<dbReference type="EMBL" id="APQD01000019">
    <property type="protein sequence ID" value="ENV82098.1"/>
    <property type="molecule type" value="Genomic_DNA"/>
</dbReference>
<dbReference type="SUPFAM" id="SSF53474">
    <property type="entry name" value="alpha/beta-Hydrolases"/>
    <property type="match status" value="1"/>
</dbReference>
<dbReference type="RefSeq" id="WP_005011943.1">
    <property type="nucleotide sequence ID" value="NZ_KB849727.1"/>
</dbReference>
<dbReference type="Gene3D" id="3.40.50.1820">
    <property type="entry name" value="alpha/beta hydrolase"/>
    <property type="match status" value="1"/>
</dbReference>
<proteinExistence type="predicted"/>
<dbReference type="GO" id="GO:0016787">
    <property type="term" value="F:hydrolase activity"/>
    <property type="evidence" value="ECO:0007669"/>
    <property type="project" value="UniProtKB-KW"/>
</dbReference>
<dbReference type="InterPro" id="IPR029058">
    <property type="entry name" value="AB_hydrolase_fold"/>
</dbReference>
<dbReference type="Pfam" id="PF00561">
    <property type="entry name" value="Abhydrolase_1"/>
    <property type="match status" value="1"/>
</dbReference>